<evidence type="ECO:0000256" key="1">
    <source>
        <dbReference type="ARBA" id="ARBA00002486"/>
    </source>
</evidence>
<dbReference type="GO" id="GO:0016301">
    <property type="term" value="F:kinase activity"/>
    <property type="evidence" value="ECO:0007669"/>
    <property type="project" value="UniProtKB-KW"/>
</dbReference>
<name>A0A1G9GV98_9FIRM</name>
<dbReference type="InterPro" id="IPR000600">
    <property type="entry name" value="ROK"/>
</dbReference>
<evidence type="ECO:0000313" key="6">
    <source>
        <dbReference type="Proteomes" id="UP000199476"/>
    </source>
</evidence>
<evidence type="ECO:0000259" key="4">
    <source>
        <dbReference type="Pfam" id="PF01047"/>
    </source>
</evidence>
<proteinExistence type="inferred from homology"/>
<comment type="function">
    <text evidence="1">Transcriptional repressor of xylose-utilizing enzymes.</text>
</comment>
<evidence type="ECO:0000313" key="5">
    <source>
        <dbReference type="EMBL" id="SDL04524.1"/>
    </source>
</evidence>
<reference evidence="5 6" key="1">
    <citation type="submission" date="2016-10" db="EMBL/GenBank/DDBJ databases">
        <authorList>
            <person name="de Groot N.N."/>
        </authorList>
    </citation>
    <scope>NUCLEOTIDE SEQUENCE [LARGE SCALE GENOMIC DNA]</scope>
    <source>
        <strain evidence="5 6">SLAS-1</strain>
    </source>
</reference>
<keyword evidence="3" id="KW-0859">Xylose metabolism</keyword>
<organism evidence="5 6">
    <name type="scientific">Halarsenatibacter silvermanii</name>
    <dbReference type="NCBI Taxonomy" id="321763"/>
    <lineage>
        <taxon>Bacteria</taxon>
        <taxon>Bacillati</taxon>
        <taxon>Bacillota</taxon>
        <taxon>Clostridia</taxon>
        <taxon>Halanaerobiales</taxon>
        <taxon>Halarsenatibacteraceae</taxon>
        <taxon>Halarsenatibacter</taxon>
    </lineage>
</organism>
<dbReference type="PANTHER" id="PTHR18964">
    <property type="entry name" value="ROK (REPRESSOR, ORF, KINASE) FAMILY"/>
    <property type="match status" value="1"/>
</dbReference>
<gene>
    <name evidence="5" type="ORF">SAMN04488692_10115</name>
</gene>
<dbReference type="EMBL" id="FNGO01000001">
    <property type="protein sequence ID" value="SDL04524.1"/>
    <property type="molecule type" value="Genomic_DNA"/>
</dbReference>
<dbReference type="InterPro" id="IPR043129">
    <property type="entry name" value="ATPase_NBD"/>
</dbReference>
<dbReference type="Proteomes" id="UP000199476">
    <property type="component" value="Unassembled WGS sequence"/>
</dbReference>
<dbReference type="InterPro" id="IPR036390">
    <property type="entry name" value="WH_DNA-bd_sf"/>
</dbReference>
<sequence length="423" mass="46913">MLSQKNDDERSVKEINQSRILQSIKIHDSISRIELAEEIDLNPSTITRLVKKLEKFNLVREIDLGKSRGGRRPVKLGIDESTYRVIGVDVGATEVIAVLINLAGEVLHKIVLPIEYKEAKREVEISPEVIEKSIEKLLSTYSEKERRQELENILGIGVGVHGLVDRDEGLSIFAPNFGWRNINFKKKLTEKFRMKTIIDNDVRVMALGEYWFGHGQNVDNLICINAGYGIGSGIIIEGELYRGHNSLAGEFGHTNVEKDGQLCSCGDYGCLETLASGPALVKRIRREIKRGMSSKIIEMTEGELSEISGEMISAAARKDDELARRILKKAGNYLGMGIANLINIFDPELILIGGGVSRAGPYIFAPLHETVARKTMNSAPEIKKVQLGEDCGAVGAGVLVIEELFRRPETFMEEIACNKPTIQ</sequence>
<dbReference type="OrthoDB" id="9796533at2"/>
<dbReference type="STRING" id="321763.SAMN04488692_10115"/>
<dbReference type="InterPro" id="IPR036388">
    <property type="entry name" value="WH-like_DNA-bd_sf"/>
</dbReference>
<accession>A0A1G9GV98</accession>
<dbReference type="CDD" id="cd24076">
    <property type="entry name" value="ASKHA_ATPase_ROK_BsXylR-like"/>
    <property type="match status" value="1"/>
</dbReference>
<dbReference type="SUPFAM" id="SSF46785">
    <property type="entry name" value="Winged helix' DNA-binding domain"/>
    <property type="match status" value="1"/>
</dbReference>
<keyword evidence="5" id="KW-0418">Kinase</keyword>
<evidence type="ECO:0000256" key="3">
    <source>
        <dbReference type="ARBA" id="ARBA00022629"/>
    </source>
</evidence>
<dbReference type="Gene3D" id="3.30.420.40">
    <property type="match status" value="2"/>
</dbReference>
<protein>
    <submittedName>
        <fullName evidence="5">ROK family protein (Putative glucokinase)</fullName>
    </submittedName>
</protein>
<comment type="similarity">
    <text evidence="2">Belongs to the ROK (NagC/XylR) family.</text>
</comment>
<evidence type="ECO:0000256" key="2">
    <source>
        <dbReference type="ARBA" id="ARBA00006479"/>
    </source>
</evidence>
<dbReference type="InterPro" id="IPR000835">
    <property type="entry name" value="HTH_MarR-typ"/>
</dbReference>
<dbReference type="Pfam" id="PF01047">
    <property type="entry name" value="MarR"/>
    <property type="match status" value="1"/>
</dbReference>
<keyword evidence="6" id="KW-1185">Reference proteome</keyword>
<dbReference type="Gene3D" id="1.10.10.10">
    <property type="entry name" value="Winged helix-like DNA-binding domain superfamily/Winged helix DNA-binding domain"/>
    <property type="match status" value="1"/>
</dbReference>
<dbReference type="RefSeq" id="WP_089757447.1">
    <property type="nucleotide sequence ID" value="NZ_FNGO01000001.1"/>
</dbReference>
<keyword evidence="3" id="KW-0119">Carbohydrate metabolism</keyword>
<dbReference type="GO" id="GO:0003700">
    <property type="term" value="F:DNA-binding transcription factor activity"/>
    <property type="evidence" value="ECO:0007669"/>
    <property type="project" value="InterPro"/>
</dbReference>
<keyword evidence="5" id="KW-0808">Transferase</keyword>
<dbReference type="PANTHER" id="PTHR18964:SF149">
    <property type="entry name" value="BIFUNCTIONAL UDP-N-ACETYLGLUCOSAMINE 2-EPIMERASE_N-ACETYLMANNOSAMINE KINASE"/>
    <property type="match status" value="1"/>
</dbReference>
<feature type="domain" description="HTH marR-type" evidence="4">
    <location>
        <begin position="16"/>
        <end position="60"/>
    </location>
</feature>
<dbReference type="Pfam" id="PF00480">
    <property type="entry name" value="ROK"/>
    <property type="match status" value="1"/>
</dbReference>
<dbReference type="AlphaFoldDB" id="A0A1G9GV98"/>
<dbReference type="SUPFAM" id="SSF53067">
    <property type="entry name" value="Actin-like ATPase domain"/>
    <property type="match status" value="1"/>
</dbReference>
<dbReference type="GO" id="GO:0042732">
    <property type="term" value="P:D-xylose metabolic process"/>
    <property type="evidence" value="ECO:0007669"/>
    <property type="project" value="UniProtKB-KW"/>
</dbReference>